<evidence type="ECO:0000256" key="4">
    <source>
        <dbReference type="ARBA" id="ARBA00022777"/>
    </source>
</evidence>
<keyword evidence="2 6" id="KW-0808">Transferase</keyword>
<dbReference type="GO" id="GO:0005634">
    <property type="term" value="C:nucleus"/>
    <property type="evidence" value="ECO:0007669"/>
    <property type="project" value="TreeGrafter"/>
</dbReference>
<protein>
    <recommendedName>
        <fullName evidence="6">Kinase</fullName>
        <ecNumber evidence="6">2.7.-.-</ecNumber>
    </recommendedName>
</protein>
<dbReference type="AlphaFoldDB" id="A0A6G1SPZ6"/>
<proteinExistence type="inferred from homology"/>
<evidence type="ECO:0000256" key="1">
    <source>
        <dbReference type="ARBA" id="ARBA00007374"/>
    </source>
</evidence>
<evidence type="ECO:0000256" key="2">
    <source>
        <dbReference type="ARBA" id="ARBA00022679"/>
    </source>
</evidence>
<dbReference type="InterPro" id="IPR038286">
    <property type="entry name" value="IPK_sf"/>
</dbReference>
<feature type="compositionally biased region" description="Polar residues" evidence="7">
    <location>
        <begin position="304"/>
        <end position="316"/>
    </location>
</feature>
<dbReference type="EC" id="2.7.-.-" evidence="6"/>
<keyword evidence="3" id="KW-0547">Nucleotide-binding</keyword>
<dbReference type="PANTHER" id="PTHR12400">
    <property type="entry name" value="INOSITOL POLYPHOSPHATE KINASE"/>
    <property type="match status" value="1"/>
</dbReference>
<evidence type="ECO:0000256" key="5">
    <source>
        <dbReference type="ARBA" id="ARBA00022840"/>
    </source>
</evidence>
<name>A0A6G1SPZ6_9ACAR</name>
<reference evidence="8" key="1">
    <citation type="submission" date="2018-10" db="EMBL/GenBank/DDBJ databases">
        <title>Transcriptome assembly of Aceria tosichella (Wheat curl mite) Type 2.</title>
        <authorList>
            <person name="Scully E.D."/>
            <person name="Geib S.M."/>
            <person name="Palmer N.A."/>
            <person name="Gupta A.K."/>
            <person name="Sarath G."/>
            <person name="Tatineni S."/>
        </authorList>
    </citation>
    <scope>NUCLEOTIDE SEQUENCE</scope>
    <source>
        <strain evidence="8">LincolnNE</strain>
    </source>
</reference>
<dbReference type="Gene3D" id="3.30.470.160">
    <property type="entry name" value="Inositol polyphosphate kinase"/>
    <property type="match status" value="1"/>
</dbReference>
<dbReference type="Pfam" id="PF03770">
    <property type="entry name" value="IPK"/>
    <property type="match status" value="1"/>
</dbReference>
<evidence type="ECO:0000256" key="3">
    <source>
        <dbReference type="ARBA" id="ARBA00022741"/>
    </source>
</evidence>
<feature type="region of interest" description="Disordered" evidence="7">
    <location>
        <begin position="283"/>
        <end position="342"/>
    </location>
</feature>
<evidence type="ECO:0000256" key="6">
    <source>
        <dbReference type="RuleBase" id="RU363090"/>
    </source>
</evidence>
<organism evidence="8">
    <name type="scientific">Aceria tosichella</name>
    <name type="common">wheat curl mite</name>
    <dbReference type="NCBI Taxonomy" id="561515"/>
    <lineage>
        <taxon>Eukaryota</taxon>
        <taxon>Metazoa</taxon>
        <taxon>Ecdysozoa</taxon>
        <taxon>Arthropoda</taxon>
        <taxon>Chelicerata</taxon>
        <taxon>Arachnida</taxon>
        <taxon>Acari</taxon>
        <taxon>Acariformes</taxon>
        <taxon>Trombidiformes</taxon>
        <taxon>Prostigmata</taxon>
        <taxon>Eupodina</taxon>
        <taxon>Eriophyoidea</taxon>
        <taxon>Eriophyidae</taxon>
        <taxon>Eriophyinae</taxon>
        <taxon>Aceriini</taxon>
        <taxon>Aceria</taxon>
    </lineage>
</organism>
<dbReference type="GO" id="GO:0032958">
    <property type="term" value="P:inositol phosphate biosynthetic process"/>
    <property type="evidence" value="ECO:0007669"/>
    <property type="project" value="InterPro"/>
</dbReference>
<dbReference type="GO" id="GO:0000828">
    <property type="term" value="F:inositol hexakisphosphate kinase activity"/>
    <property type="evidence" value="ECO:0007669"/>
    <property type="project" value="TreeGrafter"/>
</dbReference>
<dbReference type="PANTHER" id="PTHR12400:SF21">
    <property type="entry name" value="KINASE"/>
    <property type="match status" value="1"/>
</dbReference>
<comment type="similarity">
    <text evidence="1 6">Belongs to the inositol phosphokinase (IPK) family.</text>
</comment>
<keyword evidence="4 6" id="KW-0418">Kinase</keyword>
<gene>
    <name evidence="8" type="primary">Itpka</name>
    <name evidence="8" type="ORF">g.11108</name>
</gene>
<evidence type="ECO:0000313" key="8">
    <source>
        <dbReference type="EMBL" id="MDE51960.1"/>
    </source>
</evidence>
<dbReference type="SUPFAM" id="SSF56104">
    <property type="entry name" value="SAICAR synthase-like"/>
    <property type="match status" value="1"/>
</dbReference>
<dbReference type="GO" id="GO:0005524">
    <property type="term" value="F:ATP binding"/>
    <property type="evidence" value="ECO:0007669"/>
    <property type="project" value="UniProtKB-KW"/>
</dbReference>
<accession>A0A6G1SPZ6</accession>
<keyword evidence="5" id="KW-0067">ATP-binding</keyword>
<dbReference type="GO" id="GO:0005737">
    <property type="term" value="C:cytoplasm"/>
    <property type="evidence" value="ECO:0007669"/>
    <property type="project" value="TreeGrafter"/>
</dbReference>
<sequence length="342" mass="39438">MTKQFIVNNRRSFFQLAGHKECFKLGLRPDTILKKSTGNEEECLMRIQQDPELARFAPQVYGTVDLNGQTFLEMQDLLAGFKDASVMDVKMGYRTYREEELYKALRESQLRHDMFDKMIEVDESEPTSEERRLRAVTKPRYMIWRESVSSTASLGFRIEGMRLKDGTIDKDFKTIKEEEQIAKAFIRYTKSLSTRLRYLHKLYDLRHALLNSRFFSTHELIGTSLLFIHDDDSAGIWLIDFAKTHSLPEDAQVTHRSKWELGNHEDGYLAGIENLIRIFESISIPSSSTPPPPSHQQQQQQQQALTQVRSATPTLTSKKDGQIRNGSTGVPSRLELEIRTTS</sequence>
<dbReference type="InterPro" id="IPR005522">
    <property type="entry name" value="IPK"/>
</dbReference>
<dbReference type="GO" id="GO:0046854">
    <property type="term" value="P:phosphatidylinositol phosphate biosynthetic process"/>
    <property type="evidence" value="ECO:0007669"/>
    <property type="project" value="TreeGrafter"/>
</dbReference>
<dbReference type="EMBL" id="GGYP01007189">
    <property type="protein sequence ID" value="MDE51960.1"/>
    <property type="molecule type" value="Transcribed_RNA"/>
</dbReference>
<dbReference type="FunFam" id="3.30.470.160:FF:000001">
    <property type="entry name" value="Kinase"/>
    <property type="match status" value="1"/>
</dbReference>
<evidence type="ECO:0000256" key="7">
    <source>
        <dbReference type="SAM" id="MobiDB-lite"/>
    </source>
</evidence>